<dbReference type="PROSITE" id="PS51918">
    <property type="entry name" value="RADICAL_SAM"/>
    <property type="match status" value="1"/>
</dbReference>
<feature type="domain" description="Radical SAM core" evidence="7">
    <location>
        <begin position="27"/>
        <end position="262"/>
    </location>
</feature>
<dbReference type="InterPro" id="IPR000445">
    <property type="entry name" value="HhH_motif"/>
</dbReference>
<keyword evidence="3" id="KW-0227">DNA damage</keyword>
<dbReference type="InterPro" id="IPR058240">
    <property type="entry name" value="rSAM_sf"/>
</dbReference>
<dbReference type="Gene3D" id="3.20.20.70">
    <property type="entry name" value="Aldolase class I"/>
    <property type="match status" value="1"/>
</dbReference>
<keyword evidence="9" id="KW-1185">Reference proteome</keyword>
<dbReference type="InterPro" id="IPR023874">
    <property type="entry name" value="DNA_rSAM_put"/>
</dbReference>
<dbReference type="Gene3D" id="1.10.150.320">
    <property type="entry name" value="Photosystem II 12 kDa extrinsic protein"/>
    <property type="match status" value="1"/>
</dbReference>
<dbReference type="PATRIC" id="fig|1698257.3.peg.187"/>
<protein>
    <recommendedName>
        <fullName evidence="7">Radical SAM core domain-containing protein</fullName>
    </recommendedName>
</protein>
<keyword evidence="4" id="KW-0408">Iron</keyword>
<sequence>MGRWSRLNLLSLGANYDRCVPIYHSVAQGRTVPLLKTLVSNYCTNNCTYCAFRCERQTHRERFNPPELADIAFKLWEQGKIEGVFLSSSVEGDPDDAMRRELGAAELLREHGYTGYLHLRLMPGSSRDLVRRATGLGDRIGLNIENPEKTALAEIRPDIDPKIDIWRRLRWCREEADRRPGLVSAGLDTQFIVGASDETDNQILETTHRLVTELRLQRVYYSGFRPIKQTPLENRAPCPESRVYRLYQASFLMRDYNFEFKDFQPALDEKGFLRDLDPKLALVQTNPEIFPVDLNSATFKELLLVPGIGPKTARRILTIRHQTSFESLSDAWKKLGTRVKSAAPYLSVGGERQTRLNDFIHPK</sequence>
<evidence type="ECO:0000256" key="6">
    <source>
        <dbReference type="ARBA" id="ARBA00023204"/>
    </source>
</evidence>
<dbReference type="AlphaFoldDB" id="A0A133VRH9"/>
<keyword evidence="5" id="KW-0411">Iron-sulfur</keyword>
<reference evidence="8 9" key="1">
    <citation type="journal article" date="2016" name="Sci. Rep.">
        <title>Metabolic traits of an uncultured archaeal lineage -MSBL1- from brine pools of the Red Sea.</title>
        <authorList>
            <person name="Mwirichia R."/>
            <person name="Alam I."/>
            <person name="Rashid M."/>
            <person name="Vinu M."/>
            <person name="Ba-Alawi W."/>
            <person name="Anthony Kamau A."/>
            <person name="Kamanda Ngugi D."/>
            <person name="Goker M."/>
            <person name="Klenk H.P."/>
            <person name="Bajic V."/>
            <person name="Stingl U."/>
        </authorList>
    </citation>
    <scope>NUCLEOTIDE SEQUENCE [LARGE SCALE GENOMIC DNA]</scope>
    <source>
        <strain evidence="8">SCGC-AAA833F18</strain>
    </source>
</reference>
<dbReference type="SFLD" id="SFLDS00029">
    <property type="entry name" value="Radical_SAM"/>
    <property type="match status" value="1"/>
</dbReference>
<dbReference type="GO" id="GO:0016787">
    <property type="term" value="F:hydrolase activity"/>
    <property type="evidence" value="ECO:0007669"/>
    <property type="project" value="UniProtKB-ARBA"/>
</dbReference>
<name>A0A133VRH9_9EURY</name>
<dbReference type="InterPro" id="IPR007197">
    <property type="entry name" value="rSAM"/>
</dbReference>
<dbReference type="GO" id="GO:0046872">
    <property type="term" value="F:metal ion binding"/>
    <property type="evidence" value="ECO:0007669"/>
    <property type="project" value="UniProtKB-KW"/>
</dbReference>
<dbReference type="SUPFAM" id="SSF47781">
    <property type="entry name" value="RuvA domain 2-like"/>
    <property type="match status" value="1"/>
</dbReference>
<accession>A0A133VRH9</accession>
<dbReference type="Pfam" id="PF00633">
    <property type="entry name" value="HHH"/>
    <property type="match status" value="1"/>
</dbReference>
<dbReference type="PANTHER" id="PTHR21180">
    <property type="entry name" value="ENDONUCLEASE/EXONUCLEASE/PHOSPHATASE FAMILY DOMAIN-CONTAINING PROTEIN 1"/>
    <property type="match status" value="1"/>
</dbReference>
<dbReference type="EMBL" id="LHYO01000024">
    <property type="protein sequence ID" value="KXB09042.1"/>
    <property type="molecule type" value="Genomic_DNA"/>
</dbReference>
<comment type="caution">
    <text evidence="8">The sequence shown here is derived from an EMBL/GenBank/DDBJ whole genome shotgun (WGS) entry which is preliminary data.</text>
</comment>
<evidence type="ECO:0000313" key="9">
    <source>
        <dbReference type="Proteomes" id="UP000070399"/>
    </source>
</evidence>
<organism evidence="8 9">
    <name type="scientific">candidate division MSBL1 archaeon SCGC-AAA833F18</name>
    <dbReference type="NCBI Taxonomy" id="1698257"/>
    <lineage>
        <taxon>Archaea</taxon>
        <taxon>Methanobacteriati</taxon>
        <taxon>Methanobacteriota</taxon>
        <taxon>candidate division MSBL1</taxon>
    </lineage>
</organism>
<dbReference type="InterPro" id="IPR010994">
    <property type="entry name" value="RuvA_2-like"/>
</dbReference>
<evidence type="ECO:0000256" key="4">
    <source>
        <dbReference type="ARBA" id="ARBA00023004"/>
    </source>
</evidence>
<evidence type="ECO:0000313" key="8">
    <source>
        <dbReference type="EMBL" id="KXB09042.1"/>
    </source>
</evidence>
<dbReference type="Pfam" id="PF04055">
    <property type="entry name" value="Radical_SAM"/>
    <property type="match status" value="1"/>
</dbReference>
<dbReference type="InterPro" id="IPR006638">
    <property type="entry name" value="Elp3/MiaA/NifB-like_rSAM"/>
</dbReference>
<dbReference type="Proteomes" id="UP000070399">
    <property type="component" value="Unassembled WGS sequence"/>
</dbReference>
<dbReference type="SFLD" id="SFLDG01102">
    <property type="entry name" value="Uncharacterised_Radical_SAM_Su"/>
    <property type="match status" value="1"/>
</dbReference>
<evidence type="ECO:0000256" key="1">
    <source>
        <dbReference type="ARBA" id="ARBA00022691"/>
    </source>
</evidence>
<dbReference type="GO" id="GO:0051536">
    <property type="term" value="F:iron-sulfur cluster binding"/>
    <property type="evidence" value="ECO:0007669"/>
    <property type="project" value="UniProtKB-KW"/>
</dbReference>
<dbReference type="CDD" id="cd01335">
    <property type="entry name" value="Radical_SAM"/>
    <property type="match status" value="1"/>
</dbReference>
<proteinExistence type="predicted"/>
<evidence type="ECO:0000256" key="5">
    <source>
        <dbReference type="ARBA" id="ARBA00023014"/>
    </source>
</evidence>
<dbReference type="InterPro" id="IPR051675">
    <property type="entry name" value="Endo/Exo/Phosphatase_dom_1"/>
</dbReference>
<dbReference type="GO" id="GO:0003677">
    <property type="term" value="F:DNA binding"/>
    <property type="evidence" value="ECO:0007669"/>
    <property type="project" value="InterPro"/>
</dbReference>
<keyword evidence="6" id="KW-0234">DNA repair</keyword>
<dbReference type="GO" id="GO:0006281">
    <property type="term" value="P:DNA repair"/>
    <property type="evidence" value="ECO:0007669"/>
    <property type="project" value="UniProtKB-KW"/>
</dbReference>
<dbReference type="PANTHER" id="PTHR21180:SF9">
    <property type="entry name" value="TYPE II SECRETION SYSTEM PROTEIN K"/>
    <property type="match status" value="1"/>
</dbReference>
<dbReference type="GO" id="GO:0140097">
    <property type="term" value="F:catalytic activity, acting on DNA"/>
    <property type="evidence" value="ECO:0007669"/>
    <property type="project" value="UniProtKB-ARBA"/>
</dbReference>
<gene>
    <name evidence="8" type="ORF">AKJ35_01480</name>
</gene>
<evidence type="ECO:0000259" key="7">
    <source>
        <dbReference type="PROSITE" id="PS51918"/>
    </source>
</evidence>
<dbReference type="SMART" id="SM00729">
    <property type="entry name" value="Elp3"/>
    <property type="match status" value="1"/>
</dbReference>
<evidence type="ECO:0000256" key="2">
    <source>
        <dbReference type="ARBA" id="ARBA00022723"/>
    </source>
</evidence>
<dbReference type="InterPro" id="IPR013785">
    <property type="entry name" value="Aldolase_TIM"/>
</dbReference>
<dbReference type="SUPFAM" id="SSF102114">
    <property type="entry name" value="Radical SAM enzymes"/>
    <property type="match status" value="1"/>
</dbReference>
<keyword evidence="2" id="KW-0479">Metal-binding</keyword>
<keyword evidence="1" id="KW-0949">S-adenosyl-L-methionine</keyword>
<evidence type="ECO:0000256" key="3">
    <source>
        <dbReference type="ARBA" id="ARBA00022763"/>
    </source>
</evidence>